<protein>
    <submittedName>
        <fullName evidence="1">Uncharacterized protein</fullName>
    </submittedName>
</protein>
<accession>A0A0A9FTH1</accession>
<organism evidence="1">
    <name type="scientific">Arundo donax</name>
    <name type="common">Giant reed</name>
    <name type="synonym">Donax arundinaceus</name>
    <dbReference type="NCBI Taxonomy" id="35708"/>
    <lineage>
        <taxon>Eukaryota</taxon>
        <taxon>Viridiplantae</taxon>
        <taxon>Streptophyta</taxon>
        <taxon>Embryophyta</taxon>
        <taxon>Tracheophyta</taxon>
        <taxon>Spermatophyta</taxon>
        <taxon>Magnoliopsida</taxon>
        <taxon>Liliopsida</taxon>
        <taxon>Poales</taxon>
        <taxon>Poaceae</taxon>
        <taxon>PACMAD clade</taxon>
        <taxon>Arundinoideae</taxon>
        <taxon>Arundineae</taxon>
        <taxon>Arundo</taxon>
    </lineage>
</organism>
<dbReference type="AlphaFoldDB" id="A0A0A9FTH1"/>
<reference evidence="1" key="1">
    <citation type="submission" date="2014-09" db="EMBL/GenBank/DDBJ databases">
        <authorList>
            <person name="Magalhaes I.L.F."/>
            <person name="Oliveira U."/>
            <person name="Santos F.R."/>
            <person name="Vidigal T.H.D.A."/>
            <person name="Brescovit A.D."/>
            <person name="Santos A.J."/>
        </authorList>
    </citation>
    <scope>NUCLEOTIDE SEQUENCE</scope>
    <source>
        <tissue evidence="1">Shoot tissue taken approximately 20 cm above the soil surface</tissue>
    </source>
</reference>
<evidence type="ECO:0000313" key="1">
    <source>
        <dbReference type="EMBL" id="JAE16150.1"/>
    </source>
</evidence>
<sequence>MVVVQFMFLQINFGHTQRFICA</sequence>
<dbReference type="EMBL" id="GBRH01181746">
    <property type="protein sequence ID" value="JAE16150.1"/>
    <property type="molecule type" value="Transcribed_RNA"/>
</dbReference>
<proteinExistence type="predicted"/>
<name>A0A0A9FTH1_ARUDO</name>
<reference evidence="1" key="2">
    <citation type="journal article" date="2015" name="Data Brief">
        <title>Shoot transcriptome of the giant reed, Arundo donax.</title>
        <authorList>
            <person name="Barrero R.A."/>
            <person name="Guerrero F.D."/>
            <person name="Moolhuijzen P."/>
            <person name="Goolsby J.A."/>
            <person name="Tidwell J."/>
            <person name="Bellgard S.E."/>
            <person name="Bellgard M.I."/>
        </authorList>
    </citation>
    <scope>NUCLEOTIDE SEQUENCE</scope>
    <source>
        <tissue evidence="1">Shoot tissue taken approximately 20 cm above the soil surface</tissue>
    </source>
</reference>